<comment type="caution">
    <text evidence="1">The sequence shown here is derived from an EMBL/GenBank/DDBJ whole genome shotgun (WGS) entry which is preliminary data.</text>
</comment>
<name>A0ABS7DPQ6_9FIRM</name>
<gene>
    <name evidence="1" type="ORF">J5W02_10795</name>
</gene>
<accession>A0ABS7DPQ6</accession>
<dbReference type="RefSeq" id="WP_219965703.1">
    <property type="nucleotide sequence ID" value="NZ_JAGFNZ010000004.1"/>
</dbReference>
<evidence type="ECO:0000313" key="1">
    <source>
        <dbReference type="EMBL" id="MBW7573296.1"/>
    </source>
</evidence>
<dbReference type="Proteomes" id="UP000719942">
    <property type="component" value="Unassembled WGS sequence"/>
</dbReference>
<dbReference type="EMBL" id="JAGFNZ010000004">
    <property type="protein sequence ID" value="MBW7573296.1"/>
    <property type="molecule type" value="Genomic_DNA"/>
</dbReference>
<reference evidence="1 2" key="1">
    <citation type="submission" date="2021-03" db="EMBL/GenBank/DDBJ databases">
        <title>Caproiciproducens sp. nov. isolated from feces of cow.</title>
        <authorList>
            <person name="Choi J.-Y."/>
        </authorList>
    </citation>
    <scope>NUCLEOTIDE SEQUENCE [LARGE SCALE GENOMIC DNA]</scope>
    <source>
        <strain evidence="1 2">AGMB10547</strain>
    </source>
</reference>
<keyword evidence="2" id="KW-1185">Reference proteome</keyword>
<evidence type="ECO:0000313" key="2">
    <source>
        <dbReference type="Proteomes" id="UP000719942"/>
    </source>
</evidence>
<organism evidence="1 2">
    <name type="scientific">Caproiciproducens faecalis</name>
    <dbReference type="NCBI Taxonomy" id="2820301"/>
    <lineage>
        <taxon>Bacteria</taxon>
        <taxon>Bacillati</taxon>
        <taxon>Bacillota</taxon>
        <taxon>Clostridia</taxon>
        <taxon>Eubacteriales</taxon>
        <taxon>Acutalibacteraceae</taxon>
        <taxon>Caproiciproducens</taxon>
    </lineage>
</organism>
<protein>
    <submittedName>
        <fullName evidence="1">Uncharacterized protein</fullName>
    </submittedName>
</protein>
<sequence>MLRNQLKKKDVFEMQSISVNLKLLKEKIMEIEKDGMGLIELHIVASQIDDKFMHPAFLHLEGVSETGEYKDYESIDECPVKQYILLNVPA</sequence>
<proteinExistence type="predicted"/>